<organism evidence="10 11">
    <name type="scientific">Bambusicola thoracicus</name>
    <name type="common">Chinese bamboo-partridge</name>
    <name type="synonym">Perdix thoracica</name>
    <dbReference type="NCBI Taxonomy" id="9083"/>
    <lineage>
        <taxon>Eukaryota</taxon>
        <taxon>Metazoa</taxon>
        <taxon>Chordata</taxon>
        <taxon>Craniata</taxon>
        <taxon>Vertebrata</taxon>
        <taxon>Euteleostomi</taxon>
        <taxon>Archelosauria</taxon>
        <taxon>Archosauria</taxon>
        <taxon>Dinosauria</taxon>
        <taxon>Saurischia</taxon>
        <taxon>Theropoda</taxon>
        <taxon>Coelurosauria</taxon>
        <taxon>Aves</taxon>
        <taxon>Neognathae</taxon>
        <taxon>Galloanserae</taxon>
        <taxon>Galliformes</taxon>
        <taxon>Phasianidae</taxon>
        <taxon>Perdicinae</taxon>
        <taxon>Bambusicola</taxon>
    </lineage>
</organism>
<dbReference type="GO" id="GO:0006955">
    <property type="term" value="P:immune response"/>
    <property type="evidence" value="ECO:0007669"/>
    <property type="project" value="InterPro"/>
</dbReference>
<dbReference type="GO" id="GO:0005125">
    <property type="term" value="F:cytokine activity"/>
    <property type="evidence" value="ECO:0007669"/>
    <property type="project" value="UniProtKB-KW"/>
</dbReference>
<keyword evidence="4" id="KW-0202">Cytokine</keyword>
<keyword evidence="8" id="KW-1015">Disulfide bond</keyword>
<evidence type="ECO:0000256" key="7">
    <source>
        <dbReference type="ARBA" id="ARBA00023030"/>
    </source>
</evidence>
<dbReference type="Proteomes" id="UP000237246">
    <property type="component" value="Unassembled WGS sequence"/>
</dbReference>
<dbReference type="InterPro" id="IPR038325">
    <property type="entry name" value="IL7_sf"/>
</dbReference>
<dbReference type="Pfam" id="PF01415">
    <property type="entry name" value="IL7"/>
    <property type="match status" value="1"/>
</dbReference>
<evidence type="ECO:0000256" key="9">
    <source>
        <dbReference type="ARBA" id="ARBA00023180"/>
    </source>
</evidence>
<keyword evidence="6" id="KW-0732">Signal</keyword>
<dbReference type="GO" id="GO:0008083">
    <property type="term" value="F:growth factor activity"/>
    <property type="evidence" value="ECO:0007669"/>
    <property type="project" value="UniProtKB-KW"/>
</dbReference>
<dbReference type="EMBL" id="PPHD01023660">
    <property type="protein sequence ID" value="POI27460.1"/>
    <property type="molecule type" value="Genomic_DNA"/>
</dbReference>
<proteinExistence type="inferred from homology"/>
<evidence type="ECO:0000313" key="10">
    <source>
        <dbReference type="EMBL" id="POI27460.1"/>
    </source>
</evidence>
<evidence type="ECO:0000313" key="11">
    <source>
        <dbReference type="Proteomes" id="UP000237246"/>
    </source>
</evidence>
<name>A0A2P4STP6_BAMTH</name>
<keyword evidence="5" id="KW-0964">Secreted</keyword>
<dbReference type="PANTHER" id="PTHR48492:SF1">
    <property type="entry name" value="INTERLEUKIN-7"/>
    <property type="match status" value="1"/>
</dbReference>
<comment type="caution">
    <text evidence="10">The sequence shown here is derived from an EMBL/GenBank/DDBJ whole genome shotgun (WGS) entry which is preliminary data.</text>
</comment>
<protein>
    <recommendedName>
        <fullName evidence="3">Interleukin-7</fullName>
    </recommendedName>
</protein>
<dbReference type="GO" id="GO:0005615">
    <property type="term" value="C:extracellular space"/>
    <property type="evidence" value="ECO:0007669"/>
    <property type="project" value="UniProtKB-KW"/>
</dbReference>
<dbReference type="PANTHER" id="PTHR48492">
    <property type="entry name" value="INTERLEUKIN-7"/>
    <property type="match status" value="1"/>
</dbReference>
<keyword evidence="7" id="KW-0339">Growth factor</keyword>
<evidence type="ECO:0000256" key="1">
    <source>
        <dbReference type="ARBA" id="ARBA00004613"/>
    </source>
</evidence>
<gene>
    <name evidence="10" type="ORF">CIB84_008790</name>
</gene>
<dbReference type="Gene3D" id="1.20.1250.50">
    <property type="match status" value="1"/>
</dbReference>
<keyword evidence="11" id="KW-1185">Reference proteome</keyword>
<evidence type="ECO:0000256" key="4">
    <source>
        <dbReference type="ARBA" id="ARBA00022514"/>
    </source>
</evidence>
<keyword evidence="9" id="KW-0325">Glycoprotein</keyword>
<dbReference type="GO" id="GO:0005139">
    <property type="term" value="F:interleukin-7 receptor binding"/>
    <property type="evidence" value="ECO:0007669"/>
    <property type="project" value="InterPro"/>
</dbReference>
<evidence type="ECO:0000256" key="8">
    <source>
        <dbReference type="ARBA" id="ARBA00023157"/>
    </source>
</evidence>
<dbReference type="AlphaFoldDB" id="A0A2P4STP6"/>
<evidence type="ECO:0000256" key="3">
    <source>
        <dbReference type="ARBA" id="ARBA00019460"/>
    </source>
</evidence>
<comment type="subcellular location">
    <subcellularLocation>
        <location evidence="1">Secreted</location>
    </subcellularLocation>
</comment>
<dbReference type="OrthoDB" id="9829887at2759"/>
<comment type="similarity">
    <text evidence="2">Belongs to the IL-7/IL-9 family.</text>
</comment>
<evidence type="ECO:0000256" key="6">
    <source>
        <dbReference type="ARBA" id="ARBA00022729"/>
    </source>
</evidence>
<accession>A0A2P4STP6</accession>
<reference evidence="10 11" key="1">
    <citation type="submission" date="2018-01" db="EMBL/GenBank/DDBJ databases">
        <title>Comparison of the Chinese Bamboo Partridge and Red Junglefowl genome sequences highlights the importance of demography in genome evolution.</title>
        <authorList>
            <person name="Tiley G.P."/>
            <person name="Kimball R.T."/>
            <person name="Braun E.L."/>
            <person name="Burleigh J.G."/>
        </authorList>
    </citation>
    <scope>NUCLEOTIDE SEQUENCE [LARGE SCALE GENOMIC DNA]</scope>
    <source>
        <strain evidence="10">RTK389</strain>
        <tissue evidence="10">Blood</tissue>
    </source>
</reference>
<evidence type="ECO:0000256" key="2">
    <source>
        <dbReference type="ARBA" id="ARBA00007621"/>
    </source>
</evidence>
<evidence type="ECO:0000256" key="5">
    <source>
        <dbReference type="ARBA" id="ARBA00022525"/>
    </source>
</evidence>
<dbReference type="InterPro" id="IPR001181">
    <property type="entry name" value="IL-7"/>
</dbReference>
<sequence length="77" mass="9294">MGNKTTEIRVKYENILSHDIEELVNMSAEYRDRCCKNKRHEHSKVFFCNDTQVKFNFLEFASENINRRNRITTEYGM</sequence>